<proteinExistence type="predicted"/>
<reference evidence="2" key="1">
    <citation type="submission" date="2023-11" db="EMBL/GenBank/DDBJ databases">
        <title>Genome assemblies of two species of porcelain crab, Petrolisthes cinctipes and Petrolisthes manimaculis (Anomura: Porcellanidae).</title>
        <authorList>
            <person name="Angst P."/>
        </authorList>
    </citation>
    <scope>NUCLEOTIDE SEQUENCE</scope>
    <source>
        <strain evidence="2">PB745_02</strain>
        <tissue evidence="2">Gill</tissue>
    </source>
</reference>
<dbReference type="Proteomes" id="UP001292094">
    <property type="component" value="Unassembled WGS sequence"/>
</dbReference>
<protein>
    <submittedName>
        <fullName evidence="2">Uncharacterized protein</fullName>
    </submittedName>
</protein>
<dbReference type="PROSITE" id="PS51257">
    <property type="entry name" value="PROKAR_LIPOPROTEIN"/>
    <property type="match status" value="1"/>
</dbReference>
<evidence type="ECO:0000256" key="1">
    <source>
        <dbReference type="SAM" id="MobiDB-lite"/>
    </source>
</evidence>
<evidence type="ECO:0000313" key="3">
    <source>
        <dbReference type="Proteomes" id="UP001292094"/>
    </source>
</evidence>
<comment type="caution">
    <text evidence="2">The sequence shown here is derived from an EMBL/GenBank/DDBJ whole genome shotgun (WGS) entry which is preliminary data.</text>
</comment>
<organism evidence="2 3">
    <name type="scientific">Petrolisthes manimaculis</name>
    <dbReference type="NCBI Taxonomy" id="1843537"/>
    <lineage>
        <taxon>Eukaryota</taxon>
        <taxon>Metazoa</taxon>
        <taxon>Ecdysozoa</taxon>
        <taxon>Arthropoda</taxon>
        <taxon>Crustacea</taxon>
        <taxon>Multicrustacea</taxon>
        <taxon>Malacostraca</taxon>
        <taxon>Eumalacostraca</taxon>
        <taxon>Eucarida</taxon>
        <taxon>Decapoda</taxon>
        <taxon>Pleocyemata</taxon>
        <taxon>Anomura</taxon>
        <taxon>Galatheoidea</taxon>
        <taxon>Porcellanidae</taxon>
        <taxon>Petrolisthes</taxon>
    </lineage>
</organism>
<keyword evidence="3" id="KW-1185">Reference proteome</keyword>
<gene>
    <name evidence="2" type="ORF">Pmani_028233</name>
</gene>
<evidence type="ECO:0000313" key="2">
    <source>
        <dbReference type="EMBL" id="KAK4299489.1"/>
    </source>
</evidence>
<sequence>MELKRHSKKYVIVLASSSWVFLSCLWRVGGGRKEGVGDEEGVERWENWERSEERDGLLGRGGKRGEGGGRRRREKGSVEGDGDEGEGLLGREREGRREKGSVHGGR</sequence>
<accession>A0AAE1P1W1</accession>
<dbReference type="AlphaFoldDB" id="A0AAE1P1W1"/>
<name>A0AAE1P1W1_9EUCA</name>
<feature type="compositionally biased region" description="Basic and acidic residues" evidence="1">
    <location>
        <begin position="31"/>
        <end position="69"/>
    </location>
</feature>
<feature type="compositionally biased region" description="Basic and acidic residues" evidence="1">
    <location>
        <begin position="89"/>
        <end position="106"/>
    </location>
</feature>
<dbReference type="EMBL" id="JAWZYT010003228">
    <property type="protein sequence ID" value="KAK4299489.1"/>
    <property type="molecule type" value="Genomic_DNA"/>
</dbReference>
<feature type="region of interest" description="Disordered" evidence="1">
    <location>
        <begin position="30"/>
        <end position="106"/>
    </location>
</feature>